<gene>
    <name evidence="2" type="ORF">O4J56_06150</name>
</gene>
<name>A0ABT4U163_9ACTN</name>
<evidence type="ECO:0000259" key="1">
    <source>
        <dbReference type="Pfam" id="PF04738"/>
    </source>
</evidence>
<keyword evidence="3" id="KW-1185">Reference proteome</keyword>
<dbReference type="RefSeq" id="WP_270684224.1">
    <property type="nucleotide sequence ID" value="NZ_JAQFWQ010000011.1"/>
</dbReference>
<protein>
    <submittedName>
        <fullName evidence="2">Lantibiotic dehydratase</fullName>
    </submittedName>
</protein>
<evidence type="ECO:0000313" key="3">
    <source>
        <dbReference type="Proteomes" id="UP001527866"/>
    </source>
</evidence>
<organism evidence="2 3">
    <name type="scientific">Nocardiopsis endophytica</name>
    <dbReference type="NCBI Taxonomy" id="3018445"/>
    <lineage>
        <taxon>Bacteria</taxon>
        <taxon>Bacillati</taxon>
        <taxon>Actinomycetota</taxon>
        <taxon>Actinomycetes</taxon>
        <taxon>Streptosporangiales</taxon>
        <taxon>Nocardiopsidaceae</taxon>
        <taxon>Nocardiopsis</taxon>
    </lineage>
</organism>
<proteinExistence type="predicted"/>
<feature type="domain" description="Lantibiotic dehydratase N-terminal" evidence="1">
    <location>
        <begin position="156"/>
        <end position="806"/>
    </location>
</feature>
<comment type="caution">
    <text evidence="2">The sequence shown here is derived from an EMBL/GenBank/DDBJ whole genome shotgun (WGS) entry which is preliminary data.</text>
</comment>
<sequence>MESEERPEHPEPPVEAAARISPYVVFRRSRLPVAELDALRFDGFWERVEEGRRLRADCARRAEEVSDRLAEEVPRLEGEQRAELVRLRRDVYTRRADPAARRIGAVEPFLDADALAGVREWHGLARRALRSEEESRSLFEERMAAARAAFGRIFEHDAMARSIQLSGDQLYESLRRYTSGGSGALKPSRRRVLESSLVNFAYRAALKPSPFGRFTEVGAFPPDLPGAAGPGGGPAPGGRTHSTATLNRVLVNWLAAGVRRVDGGIDLGRVLLNSSVRVEERAIRFIGLAPADNEHGVAEAVVALKRDRVVERVLAVMAHGSAPVPEVLAALTELTGDDAVSRKALRALMRTELLFVAPGFDEQDPDYSERLAGLLRTGTTGPVSVLSGHMDTLRELESALPDAPAEERGPLLRAAGGAITGVAETCGIDTPPPEISRAPVYEDLWTPDRPATWDPGSLAAGVPALESLWRLASTLDYGHTKRLGLHAFAASAFGDRETVPFLTFFDRLVRLSEAEQDAVFWGHGSPAAERFTAQRDRALRGLGESFTAEDGVVRVAPEAVTEACAAVEDRIDPESITFRVQFAGGAPSPDLVVNGVLTGYGVYFSRFAAFIEGSAAEGWTLRSAVREHLRKAFPGQVDLNMVAGLNFNLHPPLTDRVLNYPGTWPTSPDELRAYDLSRLAVRIDHDARRAVLWDPEREEPVDLIPMNFLLPVVVPVLYQLLETLSPTIRYNWSPMDDIGRAMGHRGYPGSSPRLMVGDVVASRRTWTVPAREIPELPELSRDSYDALLRFDAWRVARGLPRHAFVLTQRLDEYNLLAGQVEEIPRDWSDFRHLQRASVHKPMYVDFRNPYLVRSFAKSALSRDGVHVSIRECLPATDEYGGNGPAAAEEFFVELYSD</sequence>
<dbReference type="InterPro" id="IPR006827">
    <property type="entry name" value="Lant_deHydtase_N"/>
</dbReference>
<reference evidence="2 3" key="1">
    <citation type="submission" date="2023-01" db="EMBL/GenBank/DDBJ databases">
        <title>Draft genome sequence of Nocardiopsis sp. RSe5-2 isolated from halophytes.</title>
        <authorList>
            <person name="Duangmal K."/>
            <person name="Chantavorakit T."/>
        </authorList>
    </citation>
    <scope>NUCLEOTIDE SEQUENCE [LARGE SCALE GENOMIC DNA]</scope>
    <source>
        <strain evidence="2 3">RSe5-2</strain>
    </source>
</reference>
<dbReference type="Pfam" id="PF04738">
    <property type="entry name" value="Lant_dehydr_N"/>
    <property type="match status" value="1"/>
</dbReference>
<dbReference type="Proteomes" id="UP001527866">
    <property type="component" value="Unassembled WGS sequence"/>
</dbReference>
<dbReference type="EMBL" id="JAQFWQ010000011">
    <property type="protein sequence ID" value="MDA2810215.1"/>
    <property type="molecule type" value="Genomic_DNA"/>
</dbReference>
<accession>A0ABT4U163</accession>
<evidence type="ECO:0000313" key="2">
    <source>
        <dbReference type="EMBL" id="MDA2810215.1"/>
    </source>
</evidence>